<evidence type="ECO:0000313" key="2">
    <source>
        <dbReference type="Proteomes" id="UP000010959"/>
    </source>
</evidence>
<protein>
    <submittedName>
        <fullName evidence="1">Uncharacterized protein</fullName>
    </submittedName>
</protein>
<gene>
    <name evidence="1" type="ORF">RBSWK_02198</name>
</gene>
<accession>L7CKB0</accession>
<name>L7CKB0_RHOBT</name>
<proteinExistence type="predicted"/>
<dbReference type="AlphaFoldDB" id="L7CKB0"/>
<dbReference type="Proteomes" id="UP000010959">
    <property type="component" value="Unassembled WGS sequence"/>
</dbReference>
<organism evidence="1 2">
    <name type="scientific">Rhodopirellula baltica SWK14</name>
    <dbReference type="NCBI Taxonomy" id="993516"/>
    <lineage>
        <taxon>Bacteria</taxon>
        <taxon>Pseudomonadati</taxon>
        <taxon>Planctomycetota</taxon>
        <taxon>Planctomycetia</taxon>
        <taxon>Pirellulales</taxon>
        <taxon>Pirellulaceae</taxon>
        <taxon>Rhodopirellula</taxon>
    </lineage>
</organism>
<dbReference type="EMBL" id="AMWG01000043">
    <property type="protein sequence ID" value="ELP34062.1"/>
    <property type="molecule type" value="Genomic_DNA"/>
</dbReference>
<reference evidence="1 2" key="1">
    <citation type="journal article" date="2013" name="Mar. Genomics">
        <title>Expression of sulfatases in Rhodopirellula baltica and the diversity of sulfatases in the genus Rhodopirellula.</title>
        <authorList>
            <person name="Wegner C.E."/>
            <person name="Richter-Heitmann T."/>
            <person name="Klindworth A."/>
            <person name="Klockow C."/>
            <person name="Richter M."/>
            <person name="Achstetter T."/>
            <person name="Glockner F.O."/>
            <person name="Harder J."/>
        </authorList>
    </citation>
    <scope>NUCLEOTIDE SEQUENCE [LARGE SCALE GENOMIC DNA]</scope>
    <source>
        <strain evidence="1 2">SWK14</strain>
    </source>
</reference>
<sequence>MQEAQVSSITTRQRKKFRITIEKWLQAIACKLIKSEFMIDRVYIRPMLFLKDLDFWWVPDRRQSESR</sequence>
<evidence type="ECO:0000313" key="1">
    <source>
        <dbReference type="EMBL" id="ELP34062.1"/>
    </source>
</evidence>
<comment type="caution">
    <text evidence="1">The sequence shown here is derived from an EMBL/GenBank/DDBJ whole genome shotgun (WGS) entry which is preliminary data.</text>
</comment>